<dbReference type="InParanoid" id="A0A5F8GS87"/>
<accession>A0A5F8GS87</accession>
<sequence length="111" mass="12202">MAVSQLTCIYSYLILHNDEVMVTQDKINALIKVAGVNVEPFWPGLFVKGPNDVNIGSLICNIVVGAAPEFSLAVLHPWNVLLPHFCLLPLLASFKSQLKSYFLQQAFSSPS</sequence>
<organism evidence="8 9">
    <name type="scientific">Monodelphis domestica</name>
    <name type="common">Gray short-tailed opossum</name>
    <dbReference type="NCBI Taxonomy" id="13616"/>
    <lineage>
        <taxon>Eukaryota</taxon>
        <taxon>Metazoa</taxon>
        <taxon>Chordata</taxon>
        <taxon>Craniata</taxon>
        <taxon>Vertebrata</taxon>
        <taxon>Euteleostomi</taxon>
        <taxon>Mammalia</taxon>
        <taxon>Metatheria</taxon>
        <taxon>Didelphimorphia</taxon>
        <taxon>Didelphidae</taxon>
        <taxon>Monodelphis</taxon>
    </lineage>
</organism>
<dbReference type="GO" id="GO:0043021">
    <property type="term" value="F:ribonucleoprotein complex binding"/>
    <property type="evidence" value="ECO:0000318"/>
    <property type="project" value="GO_Central"/>
</dbReference>
<evidence type="ECO:0000313" key="8">
    <source>
        <dbReference type="Ensembl" id="ENSMODP00000050317.1"/>
    </source>
</evidence>
<keyword evidence="9" id="KW-1185">Reference proteome</keyword>
<dbReference type="AlphaFoldDB" id="A0A5F8GS87"/>
<keyword evidence="4" id="KW-0687">Ribonucleoprotein</keyword>
<comment type="similarity">
    <text evidence="2">Belongs to the eukaryotic ribosomal protein P1/P2 family.</text>
</comment>
<dbReference type="PANTHER" id="PTHR45696:SF10">
    <property type="entry name" value="LARGE RIBOSOMAL SUBUNIT PROTEIN P1"/>
    <property type="match status" value="1"/>
</dbReference>
<reference evidence="8" key="2">
    <citation type="submission" date="2025-08" db="UniProtKB">
        <authorList>
            <consortium name="Ensembl"/>
        </authorList>
    </citation>
    <scope>IDENTIFICATION</scope>
</reference>
<dbReference type="GO" id="GO:0030295">
    <property type="term" value="F:protein kinase activator activity"/>
    <property type="evidence" value="ECO:0000318"/>
    <property type="project" value="GO_Central"/>
</dbReference>
<proteinExistence type="inferred from homology"/>
<dbReference type="Gene3D" id="1.10.10.1410">
    <property type="match status" value="1"/>
</dbReference>
<dbReference type="Ensembl" id="ENSMODT00000010410.2">
    <property type="protein sequence ID" value="ENSMODP00000050317.1"/>
    <property type="gene ID" value="ENSMODG00000008219.2"/>
</dbReference>
<dbReference type="GO" id="GO:0003735">
    <property type="term" value="F:structural constituent of ribosome"/>
    <property type="evidence" value="ECO:0000318"/>
    <property type="project" value="GO_Central"/>
</dbReference>
<dbReference type="Proteomes" id="UP000002280">
    <property type="component" value="Chromosome 1"/>
</dbReference>
<dbReference type="InterPro" id="IPR038716">
    <property type="entry name" value="P1/P2_N_sf"/>
</dbReference>
<dbReference type="GeneTree" id="ENSGT00550000074698"/>
<evidence type="ECO:0000256" key="3">
    <source>
        <dbReference type="ARBA" id="ARBA00022980"/>
    </source>
</evidence>
<reference evidence="8" key="3">
    <citation type="submission" date="2025-09" db="UniProtKB">
        <authorList>
            <consortium name="Ensembl"/>
        </authorList>
    </citation>
    <scope>IDENTIFICATION</scope>
</reference>
<dbReference type="Pfam" id="PF00428">
    <property type="entry name" value="Ribosomal_60s"/>
    <property type="match status" value="1"/>
</dbReference>
<comment type="subunit">
    <text evidence="5">Heterodimer with RPLP2 at the lateral ribosomal stalk of the large ribosomal subunit.</text>
</comment>
<dbReference type="Bgee" id="ENSMODG00000008219">
    <property type="expression patterns" value="Expressed in skeletal muscle tissue and 10 other cell types or tissues"/>
</dbReference>
<evidence type="ECO:0000256" key="2">
    <source>
        <dbReference type="ARBA" id="ARBA00005436"/>
    </source>
</evidence>
<protein>
    <recommendedName>
        <fullName evidence="6">Large ribosomal subunit protein P1</fullName>
    </recommendedName>
    <alternativeName>
        <fullName evidence="7">60S acidic ribosomal protein P1</fullName>
    </alternativeName>
</protein>
<reference evidence="8 9" key="1">
    <citation type="journal article" date="2007" name="Nature">
        <title>Genome of the marsupial Monodelphis domestica reveals innovation in non-coding sequences.</title>
        <authorList>
            <person name="Mikkelsen T.S."/>
            <person name="Wakefield M.J."/>
            <person name="Aken B."/>
            <person name="Amemiya C.T."/>
            <person name="Chang J.L."/>
            <person name="Duke S."/>
            <person name="Garber M."/>
            <person name="Gentles A.J."/>
            <person name="Goodstadt L."/>
            <person name="Heger A."/>
            <person name="Jurka J."/>
            <person name="Kamal M."/>
            <person name="Mauceli E."/>
            <person name="Searle S.M."/>
            <person name="Sharpe T."/>
            <person name="Baker M.L."/>
            <person name="Batzer M.A."/>
            <person name="Benos P.V."/>
            <person name="Belov K."/>
            <person name="Clamp M."/>
            <person name="Cook A."/>
            <person name="Cuff J."/>
            <person name="Das R."/>
            <person name="Davidow L."/>
            <person name="Deakin J.E."/>
            <person name="Fazzari M.J."/>
            <person name="Glass J.L."/>
            <person name="Grabherr M."/>
            <person name="Greally J.M."/>
            <person name="Gu W."/>
            <person name="Hore T.A."/>
            <person name="Huttley G.A."/>
            <person name="Kleber M."/>
            <person name="Jirtle R.L."/>
            <person name="Koina E."/>
            <person name="Lee J.T."/>
            <person name="Mahony S."/>
            <person name="Marra M.A."/>
            <person name="Miller R.D."/>
            <person name="Nicholls R.D."/>
            <person name="Oda M."/>
            <person name="Papenfuss A.T."/>
            <person name="Parra Z.E."/>
            <person name="Pollock D.D."/>
            <person name="Ray D.A."/>
            <person name="Schein J.E."/>
            <person name="Speed T.P."/>
            <person name="Thompson K."/>
            <person name="VandeBerg J.L."/>
            <person name="Wade C.M."/>
            <person name="Walker J.A."/>
            <person name="Waters P.D."/>
            <person name="Webber C."/>
            <person name="Weidman J.R."/>
            <person name="Xie X."/>
            <person name="Zody M.C."/>
            <person name="Baldwin J."/>
            <person name="Abdouelleil A."/>
            <person name="Abdulkadir J."/>
            <person name="Abebe A."/>
            <person name="Abera B."/>
            <person name="Abreu J."/>
            <person name="Acer S.C."/>
            <person name="Aftuck L."/>
            <person name="Alexander A."/>
            <person name="An P."/>
            <person name="Anderson E."/>
            <person name="Anderson S."/>
            <person name="Arachi H."/>
            <person name="Azer M."/>
            <person name="Bachantsang P."/>
            <person name="Barry A."/>
            <person name="Bayul T."/>
            <person name="Berlin A."/>
            <person name="Bessette D."/>
            <person name="Bloom T."/>
            <person name="Bloom T."/>
            <person name="Boguslavskiy L."/>
            <person name="Bonnet C."/>
            <person name="Boukhgalter B."/>
            <person name="Bourzgui I."/>
            <person name="Brown A."/>
            <person name="Cahill P."/>
            <person name="Channer S."/>
            <person name="Cheshatsang Y."/>
            <person name="Chuda L."/>
            <person name="Citroen M."/>
            <person name="Collymore A."/>
            <person name="Cooke P."/>
            <person name="Costello M."/>
            <person name="D'Aco K."/>
            <person name="Daza R."/>
            <person name="De Haan G."/>
            <person name="DeGray S."/>
            <person name="DeMaso C."/>
            <person name="Dhargay N."/>
            <person name="Dooley K."/>
            <person name="Dooley E."/>
            <person name="Doricent M."/>
            <person name="Dorje P."/>
            <person name="Dorjee K."/>
            <person name="Dupes A."/>
            <person name="Elong R."/>
            <person name="Falk J."/>
            <person name="Farina A."/>
            <person name="Faro S."/>
            <person name="Ferguson D."/>
            <person name="Fisher S."/>
            <person name="Foley C.D."/>
            <person name="Franke A."/>
            <person name="Friedrich D."/>
            <person name="Gadbois L."/>
            <person name="Gearin G."/>
            <person name="Gearin C.R."/>
            <person name="Giannoukos G."/>
            <person name="Goode T."/>
            <person name="Graham J."/>
            <person name="Grandbois E."/>
            <person name="Grewal S."/>
            <person name="Gyaltsen K."/>
            <person name="Hafez N."/>
            <person name="Hagos B."/>
            <person name="Hall J."/>
            <person name="Henson C."/>
            <person name="Hollinger A."/>
            <person name="Honan T."/>
            <person name="Huard M.D."/>
            <person name="Hughes L."/>
            <person name="Hurhula B."/>
            <person name="Husby M.E."/>
            <person name="Kamat A."/>
            <person name="Kanga B."/>
            <person name="Kashin S."/>
            <person name="Khazanovich D."/>
            <person name="Kisner P."/>
            <person name="Lance K."/>
            <person name="Lara M."/>
            <person name="Lee W."/>
            <person name="Lennon N."/>
            <person name="Letendre F."/>
            <person name="LeVine R."/>
            <person name="Lipovsky A."/>
            <person name="Liu X."/>
            <person name="Liu J."/>
            <person name="Liu S."/>
            <person name="Lokyitsang T."/>
            <person name="Lokyitsang Y."/>
            <person name="Lubonja R."/>
            <person name="Lui A."/>
            <person name="MacDonald P."/>
            <person name="Magnisalis V."/>
            <person name="Maru K."/>
            <person name="Matthews C."/>
            <person name="McCusker W."/>
            <person name="McDonough S."/>
            <person name="Mehta T."/>
            <person name="Meldrim J."/>
            <person name="Meneus L."/>
            <person name="Mihai O."/>
            <person name="Mihalev A."/>
            <person name="Mihova T."/>
            <person name="Mittelman R."/>
            <person name="Mlenga V."/>
            <person name="Montmayeur A."/>
            <person name="Mulrain L."/>
            <person name="Navidi A."/>
            <person name="Naylor J."/>
            <person name="Negash T."/>
            <person name="Nguyen T."/>
            <person name="Nguyen N."/>
            <person name="Nicol R."/>
            <person name="Norbu C."/>
            <person name="Norbu N."/>
            <person name="Novod N."/>
            <person name="O'Neill B."/>
            <person name="Osman S."/>
            <person name="Markiewicz E."/>
            <person name="Oyono O.L."/>
            <person name="Patti C."/>
            <person name="Phunkhang P."/>
            <person name="Pierre F."/>
            <person name="Priest M."/>
            <person name="Raghuraman S."/>
            <person name="Rege F."/>
            <person name="Reyes R."/>
            <person name="Rise C."/>
            <person name="Rogov P."/>
            <person name="Ross K."/>
            <person name="Ryan E."/>
            <person name="Settipalli S."/>
            <person name="Shea T."/>
            <person name="Sherpa N."/>
            <person name="Shi L."/>
            <person name="Shih D."/>
            <person name="Sparrow T."/>
            <person name="Spaulding J."/>
            <person name="Stalker J."/>
            <person name="Stange-Thomann N."/>
            <person name="Stavropoulos S."/>
            <person name="Stone C."/>
            <person name="Strader C."/>
            <person name="Tesfaye S."/>
            <person name="Thomson T."/>
            <person name="Thoulutsang Y."/>
            <person name="Thoulutsang D."/>
            <person name="Topham K."/>
            <person name="Topping I."/>
            <person name="Tsamla T."/>
            <person name="Vassiliev H."/>
            <person name="Vo A."/>
            <person name="Wangchuk T."/>
            <person name="Wangdi T."/>
            <person name="Weiand M."/>
            <person name="Wilkinson J."/>
            <person name="Wilson A."/>
            <person name="Yadav S."/>
            <person name="Young G."/>
            <person name="Yu Q."/>
            <person name="Zembek L."/>
            <person name="Zhong D."/>
            <person name="Zimmer A."/>
            <person name="Zwirko Z."/>
            <person name="Jaffe D.B."/>
            <person name="Alvarez P."/>
            <person name="Brockman W."/>
            <person name="Butler J."/>
            <person name="Chin C."/>
            <person name="Gnerre S."/>
            <person name="MacCallum I."/>
            <person name="Graves J.A."/>
            <person name="Ponting C.P."/>
            <person name="Breen M."/>
            <person name="Samollow P.B."/>
            <person name="Lander E.S."/>
            <person name="Lindblad-Toh K."/>
        </authorList>
    </citation>
    <scope>NUCLEOTIDE SEQUENCE [LARGE SCALE GENOMIC DNA]</scope>
</reference>
<comment type="function">
    <text evidence="1">Plays an important role in the elongation step of protein synthesis.</text>
</comment>
<dbReference type="STRING" id="13616.ENSMODP00000050317"/>
<keyword evidence="3" id="KW-0689">Ribosomal protein</keyword>
<dbReference type="PANTHER" id="PTHR45696">
    <property type="entry name" value="60S ACIDIC RIBOSOMAL PROTEIN P1"/>
    <property type="match status" value="1"/>
</dbReference>
<name>A0A5F8GS87_MONDO</name>
<evidence type="ECO:0000313" key="9">
    <source>
        <dbReference type="Proteomes" id="UP000002280"/>
    </source>
</evidence>
<dbReference type="GO" id="GO:0022625">
    <property type="term" value="C:cytosolic large ribosomal subunit"/>
    <property type="evidence" value="ECO:0000318"/>
    <property type="project" value="GO_Central"/>
</dbReference>
<dbReference type="CDD" id="cd05831">
    <property type="entry name" value="Ribosomal_P1"/>
    <property type="match status" value="1"/>
</dbReference>
<evidence type="ECO:0000256" key="6">
    <source>
        <dbReference type="ARBA" id="ARBA00041116"/>
    </source>
</evidence>
<evidence type="ECO:0000256" key="5">
    <source>
        <dbReference type="ARBA" id="ARBA00038554"/>
    </source>
</evidence>
<dbReference type="FunFam" id="1.10.10.1410:FF:000001">
    <property type="entry name" value="60S acidic ribosomal protein P1"/>
    <property type="match status" value="1"/>
</dbReference>
<evidence type="ECO:0000256" key="1">
    <source>
        <dbReference type="ARBA" id="ARBA00003362"/>
    </source>
</evidence>
<evidence type="ECO:0000256" key="7">
    <source>
        <dbReference type="ARBA" id="ARBA00042918"/>
    </source>
</evidence>
<evidence type="ECO:0000256" key="4">
    <source>
        <dbReference type="ARBA" id="ARBA00023274"/>
    </source>
</evidence>
<dbReference type="GO" id="GO:0002181">
    <property type="term" value="P:cytoplasmic translation"/>
    <property type="evidence" value="ECO:0000318"/>
    <property type="project" value="GO_Central"/>
</dbReference>